<evidence type="ECO:0000256" key="1">
    <source>
        <dbReference type="SAM" id="MobiDB-lite"/>
    </source>
</evidence>
<dbReference type="AlphaFoldDB" id="A0AAD7DHJ0"/>
<feature type="region of interest" description="Disordered" evidence="1">
    <location>
        <begin position="158"/>
        <end position="194"/>
    </location>
</feature>
<evidence type="ECO:0000313" key="2">
    <source>
        <dbReference type="EMBL" id="KAJ7691526.1"/>
    </source>
</evidence>
<gene>
    <name evidence="2" type="ORF">B0H17DRAFT_1200946</name>
</gene>
<proteinExistence type="predicted"/>
<name>A0AAD7DHJ0_MYCRO</name>
<feature type="compositionally biased region" description="Basic residues" evidence="1">
    <location>
        <begin position="158"/>
        <end position="174"/>
    </location>
</feature>
<reference evidence="2" key="1">
    <citation type="submission" date="2023-03" db="EMBL/GenBank/DDBJ databases">
        <title>Massive genome expansion in bonnet fungi (Mycena s.s.) driven by repeated elements and novel gene families across ecological guilds.</title>
        <authorList>
            <consortium name="Lawrence Berkeley National Laboratory"/>
            <person name="Harder C.B."/>
            <person name="Miyauchi S."/>
            <person name="Viragh M."/>
            <person name="Kuo A."/>
            <person name="Thoen E."/>
            <person name="Andreopoulos B."/>
            <person name="Lu D."/>
            <person name="Skrede I."/>
            <person name="Drula E."/>
            <person name="Henrissat B."/>
            <person name="Morin E."/>
            <person name="Kohler A."/>
            <person name="Barry K."/>
            <person name="LaButti K."/>
            <person name="Morin E."/>
            <person name="Salamov A."/>
            <person name="Lipzen A."/>
            <person name="Mereny Z."/>
            <person name="Hegedus B."/>
            <person name="Baldrian P."/>
            <person name="Stursova M."/>
            <person name="Weitz H."/>
            <person name="Taylor A."/>
            <person name="Grigoriev I.V."/>
            <person name="Nagy L.G."/>
            <person name="Martin F."/>
            <person name="Kauserud H."/>
        </authorList>
    </citation>
    <scope>NUCLEOTIDE SEQUENCE</scope>
    <source>
        <strain evidence="2">CBHHK067</strain>
    </source>
</reference>
<dbReference type="Proteomes" id="UP001221757">
    <property type="component" value="Unassembled WGS sequence"/>
</dbReference>
<keyword evidence="3" id="KW-1185">Reference proteome</keyword>
<protein>
    <submittedName>
        <fullName evidence="2">Uncharacterized protein</fullName>
    </submittedName>
</protein>
<feature type="region of interest" description="Disordered" evidence="1">
    <location>
        <begin position="101"/>
        <end position="127"/>
    </location>
</feature>
<sequence>MPGKSPTATPSERIARFEIPCGRPRCTYVYTYEGTNLRGDIPALVSAHLDDCPGRDSRASCEDAVEEYAYGRVFPPQQAPHEPLPPSLKQLSVAKKARVGAGAGAGPVSGAGNPNAATGNKKPPSEVVCRGCESRVTLDRRADYAPALWEKHRNRCPGVKKQRSVGREKARRLHQSMTGPAPEPAYQPMRLEGV</sequence>
<organism evidence="2 3">
    <name type="scientific">Mycena rosella</name>
    <name type="common">Pink bonnet</name>
    <name type="synonym">Agaricus rosellus</name>
    <dbReference type="NCBI Taxonomy" id="1033263"/>
    <lineage>
        <taxon>Eukaryota</taxon>
        <taxon>Fungi</taxon>
        <taxon>Dikarya</taxon>
        <taxon>Basidiomycota</taxon>
        <taxon>Agaricomycotina</taxon>
        <taxon>Agaricomycetes</taxon>
        <taxon>Agaricomycetidae</taxon>
        <taxon>Agaricales</taxon>
        <taxon>Marasmiineae</taxon>
        <taxon>Mycenaceae</taxon>
        <taxon>Mycena</taxon>
    </lineage>
</organism>
<dbReference type="EMBL" id="JARKIE010000057">
    <property type="protein sequence ID" value="KAJ7691526.1"/>
    <property type="molecule type" value="Genomic_DNA"/>
</dbReference>
<accession>A0AAD7DHJ0</accession>
<evidence type="ECO:0000313" key="3">
    <source>
        <dbReference type="Proteomes" id="UP001221757"/>
    </source>
</evidence>
<comment type="caution">
    <text evidence="2">The sequence shown here is derived from an EMBL/GenBank/DDBJ whole genome shotgun (WGS) entry which is preliminary data.</text>
</comment>